<dbReference type="Proteomes" id="UP000509667">
    <property type="component" value="Chromosome"/>
</dbReference>
<keyword evidence="3" id="KW-1185">Reference proteome</keyword>
<dbReference type="Pfam" id="PF24351">
    <property type="entry name" value="DUF7511"/>
    <property type="match status" value="1"/>
</dbReference>
<accession>A0A7D5T4J1</accession>
<dbReference type="OrthoDB" id="186853at2157"/>
<sequence length="65" mass="7301">MSTDTTRQTGGEREAPTWELRAVVERYDDAPDECTIYPAGVDEHKRMATWISATEPSFVELGAVR</sequence>
<evidence type="ECO:0000259" key="1">
    <source>
        <dbReference type="Pfam" id="PF24351"/>
    </source>
</evidence>
<evidence type="ECO:0000313" key="2">
    <source>
        <dbReference type="EMBL" id="QLH77770.1"/>
    </source>
</evidence>
<proteinExistence type="predicted"/>
<gene>
    <name evidence="2" type="ORF">HZS55_10850</name>
</gene>
<evidence type="ECO:0000313" key="3">
    <source>
        <dbReference type="Proteomes" id="UP000509667"/>
    </source>
</evidence>
<reference evidence="2 3" key="1">
    <citation type="submission" date="2020-07" db="EMBL/GenBank/DDBJ databases">
        <title>Halosimplex pelagicum sp. nov. and Halosimplex rubrum sp. nov., isolated from salted brown alga Laminaria, and emended description of the genus Halosimplex.</title>
        <authorList>
            <person name="Cui H."/>
        </authorList>
    </citation>
    <scope>NUCLEOTIDE SEQUENCE [LARGE SCALE GENOMIC DNA]</scope>
    <source>
        <strain evidence="2 3">R27</strain>
    </source>
</reference>
<name>A0A7D5T4J1_9EURY</name>
<dbReference type="EMBL" id="CP058910">
    <property type="protein sequence ID" value="QLH77770.1"/>
    <property type="molecule type" value="Genomic_DNA"/>
</dbReference>
<protein>
    <recommendedName>
        <fullName evidence="1">DUF7511 domain-containing protein</fullName>
    </recommendedName>
</protein>
<feature type="domain" description="DUF7511" evidence="1">
    <location>
        <begin position="19"/>
        <end position="65"/>
    </location>
</feature>
<dbReference type="RefSeq" id="WP_179911689.1">
    <property type="nucleotide sequence ID" value="NZ_CP058910.1"/>
</dbReference>
<dbReference type="GeneID" id="56078367"/>
<organism evidence="2 3">
    <name type="scientific">Halosimplex rubrum</name>
    <dbReference type="NCBI Taxonomy" id="869889"/>
    <lineage>
        <taxon>Archaea</taxon>
        <taxon>Methanobacteriati</taxon>
        <taxon>Methanobacteriota</taxon>
        <taxon>Stenosarchaea group</taxon>
        <taxon>Halobacteria</taxon>
        <taxon>Halobacteriales</taxon>
        <taxon>Haloarculaceae</taxon>
        <taxon>Halosimplex</taxon>
    </lineage>
</organism>
<dbReference type="AlphaFoldDB" id="A0A7D5T4J1"/>
<dbReference type="InterPro" id="IPR055933">
    <property type="entry name" value="DUF7511"/>
</dbReference>
<dbReference type="KEGG" id="hrr:HZS55_10850"/>